<sequence length="349" mass="37774">MEMLNAVMTRANSPARRKVVAMYAALALINIVAWGWAWIVLRASPALIGTAFIAYSFGLRHAMDADHIAAIDNVTRKLMNDGKRPVTVGFFFAFGHSLTVVFGAVAVAFTTKALAHHFDAFKETGEAVGAVVSASFLIMIGAMNIVVLLGLFRAFGRVRRGQRHDGDLRLTQFDGNLLARLFKPLFRLVRSSWLMLPLGILFGLGFETATEMALFGTSAAQASAGFSIWTILMFPCLFAAGMITIDTTDGILMLGAYGWAFVKPVRKLYYNLTITLISTVVALLIGSIEALGLLGDQLSLAGPFWQAIAGLNNNFGLLGYGIVAVFVTGWLVSVLLYKLKGYDRETASA</sequence>
<keyword evidence="6 8" id="KW-1133">Transmembrane helix</keyword>
<feature type="transmembrane region" description="Helical" evidence="8">
    <location>
        <begin position="45"/>
        <end position="63"/>
    </location>
</feature>
<dbReference type="Proteomes" id="UP000540929">
    <property type="component" value="Unassembled WGS sequence"/>
</dbReference>
<evidence type="ECO:0000256" key="2">
    <source>
        <dbReference type="ARBA" id="ARBA00010892"/>
    </source>
</evidence>
<organism evidence="9 10">
    <name type="scientific">Paraburkholderia bryophila</name>
    <dbReference type="NCBI Taxonomy" id="420952"/>
    <lineage>
        <taxon>Bacteria</taxon>
        <taxon>Pseudomonadati</taxon>
        <taxon>Pseudomonadota</taxon>
        <taxon>Betaproteobacteria</taxon>
        <taxon>Burkholderiales</taxon>
        <taxon>Burkholderiaceae</taxon>
        <taxon>Paraburkholderia</taxon>
    </lineage>
</organism>
<comment type="similarity">
    <text evidence="2 8">Belongs to the NiCoT transporter (TC 2.A.52) family.</text>
</comment>
<evidence type="ECO:0000256" key="1">
    <source>
        <dbReference type="ARBA" id="ARBA00004127"/>
    </source>
</evidence>
<keyword evidence="3 8" id="KW-0813">Transport</keyword>
<evidence type="ECO:0000256" key="8">
    <source>
        <dbReference type="RuleBase" id="RU362101"/>
    </source>
</evidence>
<comment type="subcellular location">
    <subcellularLocation>
        <location evidence="8">Cell membrane</location>
        <topology evidence="8">Multi-pass membrane protein</topology>
    </subcellularLocation>
    <subcellularLocation>
        <location evidence="1">Endomembrane system</location>
        <topology evidence="1">Multi-pass membrane protein</topology>
    </subcellularLocation>
</comment>
<keyword evidence="5 8" id="KW-0812">Transmembrane</keyword>
<dbReference type="NCBIfam" id="TIGR00802">
    <property type="entry name" value="nico"/>
    <property type="match status" value="1"/>
</dbReference>
<name>A0A7Y9WSI3_9BURK</name>
<evidence type="ECO:0000313" key="9">
    <source>
        <dbReference type="EMBL" id="NYH25952.1"/>
    </source>
</evidence>
<reference evidence="9 10" key="1">
    <citation type="submission" date="2020-07" db="EMBL/GenBank/DDBJ databases">
        <title>Exploring microbial biodiversity for novel pathways involved in the catabolism of aromatic compounds derived from lignin.</title>
        <authorList>
            <person name="Elkins J."/>
        </authorList>
    </citation>
    <scope>NUCLEOTIDE SEQUENCE [LARGE SCALE GENOMIC DNA]</scope>
    <source>
        <strain evidence="9 10">H2C3C</strain>
    </source>
</reference>
<keyword evidence="7 8" id="KW-0472">Membrane</keyword>
<evidence type="ECO:0000256" key="5">
    <source>
        <dbReference type="ARBA" id="ARBA00022692"/>
    </source>
</evidence>
<feature type="transmembrane region" description="Helical" evidence="8">
    <location>
        <begin position="315"/>
        <end position="337"/>
    </location>
</feature>
<dbReference type="EMBL" id="JACCAS010000002">
    <property type="protein sequence ID" value="NYH25952.1"/>
    <property type="molecule type" value="Genomic_DNA"/>
</dbReference>
<dbReference type="PANTHER" id="PTHR31611:SF0">
    <property type="entry name" value="HIGH-AFFINITY NICKEL TRANSPORT PROTEIN NIC1"/>
    <property type="match status" value="1"/>
</dbReference>
<protein>
    <recommendedName>
        <fullName evidence="8">Nickel/cobalt efflux system</fullName>
    </recommendedName>
</protein>
<dbReference type="InterPro" id="IPR004688">
    <property type="entry name" value="Ni/Co_transpt"/>
</dbReference>
<evidence type="ECO:0000256" key="7">
    <source>
        <dbReference type="ARBA" id="ARBA00023136"/>
    </source>
</evidence>
<feature type="transmembrane region" description="Helical" evidence="8">
    <location>
        <begin position="86"/>
        <end position="109"/>
    </location>
</feature>
<feature type="transmembrane region" description="Helical" evidence="8">
    <location>
        <begin position="188"/>
        <end position="206"/>
    </location>
</feature>
<dbReference type="PANTHER" id="PTHR31611">
    <property type="entry name" value="HIGH-AFFINITY NICKEL TRANSPORT PROTEIN NIC1"/>
    <property type="match status" value="1"/>
</dbReference>
<feature type="transmembrane region" description="Helical" evidence="8">
    <location>
        <begin position="129"/>
        <end position="152"/>
    </location>
</feature>
<keyword evidence="4" id="KW-0533">Nickel</keyword>
<dbReference type="Pfam" id="PF03824">
    <property type="entry name" value="NicO"/>
    <property type="match status" value="1"/>
</dbReference>
<evidence type="ECO:0000256" key="3">
    <source>
        <dbReference type="ARBA" id="ARBA00022448"/>
    </source>
</evidence>
<proteinExistence type="inferred from homology"/>
<keyword evidence="10" id="KW-1185">Reference proteome</keyword>
<evidence type="ECO:0000313" key="10">
    <source>
        <dbReference type="Proteomes" id="UP000540929"/>
    </source>
</evidence>
<feature type="transmembrane region" description="Helical" evidence="8">
    <location>
        <begin position="268"/>
        <end position="295"/>
    </location>
</feature>
<accession>A0A7Y9WSI3</accession>
<evidence type="ECO:0000256" key="4">
    <source>
        <dbReference type="ARBA" id="ARBA00022596"/>
    </source>
</evidence>
<dbReference type="AlphaFoldDB" id="A0A7Y9WSI3"/>
<dbReference type="InterPro" id="IPR011541">
    <property type="entry name" value="Ni/Co_transpt_high_affinity"/>
</dbReference>
<feature type="transmembrane region" description="Helical" evidence="8">
    <location>
        <begin position="226"/>
        <end position="247"/>
    </location>
</feature>
<dbReference type="GO" id="GO:0012505">
    <property type="term" value="C:endomembrane system"/>
    <property type="evidence" value="ECO:0007669"/>
    <property type="project" value="UniProtKB-SubCell"/>
</dbReference>
<feature type="transmembrane region" description="Helical" evidence="8">
    <location>
        <begin position="20"/>
        <end position="39"/>
    </location>
</feature>
<dbReference type="RefSeq" id="WP_156126736.1">
    <property type="nucleotide sequence ID" value="NZ_JACCAS010000002.1"/>
</dbReference>
<dbReference type="GO" id="GO:0015099">
    <property type="term" value="F:nickel cation transmembrane transporter activity"/>
    <property type="evidence" value="ECO:0007669"/>
    <property type="project" value="UniProtKB-UniRule"/>
</dbReference>
<dbReference type="GO" id="GO:0005886">
    <property type="term" value="C:plasma membrane"/>
    <property type="evidence" value="ECO:0007669"/>
    <property type="project" value="UniProtKB-SubCell"/>
</dbReference>
<comment type="caution">
    <text evidence="9">The sequence shown here is derived from an EMBL/GenBank/DDBJ whole genome shotgun (WGS) entry which is preliminary data.</text>
</comment>
<gene>
    <name evidence="9" type="ORF">GGD40_005523</name>
</gene>
<evidence type="ECO:0000256" key="6">
    <source>
        <dbReference type="ARBA" id="ARBA00022989"/>
    </source>
</evidence>